<dbReference type="PANTHER" id="PTHR42763">
    <property type="entry name" value="ADP-GLUCOSE PHOSPHORYLASE"/>
    <property type="match status" value="1"/>
</dbReference>
<dbReference type="SUPFAM" id="SSF54197">
    <property type="entry name" value="HIT-like"/>
    <property type="match status" value="2"/>
</dbReference>
<dbReference type="PANTHER" id="PTHR42763:SF2">
    <property type="entry name" value="ADP-GLUCOSE PHOSPHORYLASE"/>
    <property type="match status" value="1"/>
</dbReference>
<evidence type="ECO:0000313" key="3">
    <source>
        <dbReference type="EMBL" id="OHA52060.1"/>
    </source>
</evidence>
<feature type="domain" description="DUF4921" evidence="2">
    <location>
        <begin position="147"/>
        <end position="334"/>
    </location>
</feature>
<dbReference type="GO" id="GO:0006012">
    <property type="term" value="P:galactose metabolic process"/>
    <property type="evidence" value="ECO:0007669"/>
    <property type="project" value="InterPro"/>
</dbReference>
<dbReference type="InterPro" id="IPR053177">
    <property type="entry name" value="ADP-glucose_phosphorylase"/>
</dbReference>
<feature type="active site" description="Tele-UMP-histidine intermediate" evidence="1">
    <location>
        <position position="171"/>
    </location>
</feature>
<dbReference type="Gene3D" id="3.30.428.10">
    <property type="entry name" value="HIT-like"/>
    <property type="match status" value="2"/>
</dbReference>
<evidence type="ECO:0000256" key="1">
    <source>
        <dbReference type="PIRSR" id="PIRSR000808-1"/>
    </source>
</evidence>
<reference evidence="3 4" key="1">
    <citation type="journal article" date="2016" name="Nat. Commun.">
        <title>Thousands of microbial genomes shed light on interconnected biogeochemical processes in an aquifer system.</title>
        <authorList>
            <person name="Anantharaman K."/>
            <person name="Brown C.T."/>
            <person name="Hug L.A."/>
            <person name="Sharon I."/>
            <person name="Castelle C.J."/>
            <person name="Probst A.J."/>
            <person name="Thomas B.C."/>
            <person name="Singh A."/>
            <person name="Wilkins M.J."/>
            <person name="Karaoz U."/>
            <person name="Brodie E.L."/>
            <person name="Williams K.H."/>
            <person name="Hubbard S.S."/>
            <person name="Banfield J.F."/>
        </authorList>
    </citation>
    <scope>NUCLEOTIDE SEQUENCE [LARGE SCALE GENOMIC DNA]</scope>
</reference>
<dbReference type="Proteomes" id="UP000176951">
    <property type="component" value="Unassembled WGS sequence"/>
</dbReference>
<proteinExistence type="predicted"/>
<dbReference type="GO" id="GO:0008270">
    <property type="term" value="F:zinc ion binding"/>
    <property type="evidence" value="ECO:0007669"/>
    <property type="project" value="InterPro"/>
</dbReference>
<name>A0A1G2PUS1_9BACT</name>
<dbReference type="GO" id="GO:0008108">
    <property type="term" value="F:UDP-glucose:hexose-1-phosphate uridylyltransferase activity"/>
    <property type="evidence" value="ECO:0007669"/>
    <property type="project" value="InterPro"/>
</dbReference>
<protein>
    <recommendedName>
        <fullName evidence="2">DUF4921 domain-containing protein</fullName>
    </recommendedName>
</protein>
<dbReference type="EMBL" id="MHSW01000014">
    <property type="protein sequence ID" value="OHA52060.1"/>
    <property type="molecule type" value="Genomic_DNA"/>
</dbReference>
<dbReference type="InterPro" id="IPR032576">
    <property type="entry name" value="DUF4921"/>
</dbReference>
<evidence type="ECO:0000259" key="2">
    <source>
        <dbReference type="Pfam" id="PF16268"/>
    </source>
</evidence>
<sequence>MSELRRDPVTRDWIVIATGRGKRPNDFAGSKKAETAYVSKKECPFEDPKAHGNSEPILILDRSGKEIKKDSPDWFVQVVPNKYPAFSGTAKQRHARYVGPYTVLDGTGFHEVVIMRDHDRSFDAISQAEAQSVISAYAIRFNNLSLRSTIHYVSIFHNFGKEAGASLYHPHSQIMAIPVVPPDVSKSLAGSKRYFEDHGKCVHCEMIAWEKKDGKRIVFENAYFIAFCPFVSRSAFEIRIFPKAHEPTFKNISMEEIGECAEALRNILTRISLALNKPAYNFFIHTSPIDLENEENRFYPHYHWHIEILPKTAIWAGFELGTGIEISTIEPETAAQFLRKFKT</sequence>
<dbReference type="AlphaFoldDB" id="A0A1G2PUS1"/>
<comment type="caution">
    <text evidence="3">The sequence shown here is derived from an EMBL/GenBank/DDBJ whole genome shotgun (WGS) entry which is preliminary data.</text>
</comment>
<dbReference type="InterPro" id="IPR001937">
    <property type="entry name" value="GalP_UDPtransf1"/>
</dbReference>
<gene>
    <name evidence="3" type="ORF">A3A97_00590</name>
</gene>
<accession>A0A1G2PUS1</accession>
<dbReference type="InterPro" id="IPR036265">
    <property type="entry name" value="HIT-like_sf"/>
</dbReference>
<evidence type="ECO:0000313" key="4">
    <source>
        <dbReference type="Proteomes" id="UP000176951"/>
    </source>
</evidence>
<dbReference type="Pfam" id="PF16268">
    <property type="entry name" value="DUF4921"/>
    <property type="match status" value="1"/>
</dbReference>
<dbReference type="PIRSF" id="PIRSF000808">
    <property type="entry name" value="GalT"/>
    <property type="match status" value="1"/>
</dbReference>
<organism evidence="3 4">
    <name type="scientific">Candidatus Terrybacteria bacterium RIFCSPLOWO2_01_FULL_40_23</name>
    <dbReference type="NCBI Taxonomy" id="1802366"/>
    <lineage>
        <taxon>Bacteria</taxon>
        <taxon>Candidatus Terryibacteriota</taxon>
    </lineage>
</organism>